<dbReference type="RefSeq" id="WP_210156457.1">
    <property type="nucleotide sequence ID" value="NZ_JAFCNB010000007.1"/>
</dbReference>
<organism evidence="2 3">
    <name type="scientific">Microbispora oryzae</name>
    <dbReference type="NCBI Taxonomy" id="2806554"/>
    <lineage>
        <taxon>Bacteria</taxon>
        <taxon>Bacillati</taxon>
        <taxon>Actinomycetota</taxon>
        <taxon>Actinomycetes</taxon>
        <taxon>Streptosporangiales</taxon>
        <taxon>Streptosporangiaceae</taxon>
        <taxon>Microbispora</taxon>
    </lineage>
</organism>
<dbReference type="EMBL" id="JAFCNB010000007">
    <property type="protein sequence ID" value="MBP2705163.1"/>
    <property type="molecule type" value="Genomic_DNA"/>
</dbReference>
<feature type="coiled-coil region" evidence="1">
    <location>
        <begin position="11"/>
        <end position="69"/>
    </location>
</feature>
<evidence type="ECO:0000313" key="3">
    <source>
        <dbReference type="Proteomes" id="UP000674234"/>
    </source>
</evidence>
<dbReference type="Proteomes" id="UP000674234">
    <property type="component" value="Unassembled WGS sequence"/>
</dbReference>
<evidence type="ECO:0000313" key="2">
    <source>
        <dbReference type="EMBL" id="MBP2705163.1"/>
    </source>
</evidence>
<protein>
    <submittedName>
        <fullName evidence="2">Uncharacterized protein</fullName>
    </submittedName>
</protein>
<dbReference type="AlphaFoldDB" id="A0A941AKE6"/>
<sequence>MPYVWRYVTDFAAIDEEIRQARDRARRMERLTRQRGTLQGQIDQVRSVLVDLERELAKEDDDVARLERGSFAGFLAGVMGSREERLARERAEAAAARQRVTGQRSRLEWLISDLRQTDRELATIGSPRQELEVLLARKERMLQESGDPRGRDLAAIATLIAGVTADLREHEEAREAGVAAGQAVGHVLRHLGGAHGASTFDMLGFGGSIADMMEHGHLRQADQAAWHAQRELDRFSRELADIGVVVAPRLPKVDTRWFADVFFDNIITDAIKHQRINRTAAAVREIAEWLGRTVNQLGDRCAELTRDHESLLKRREDLLSS</sequence>
<keyword evidence="1" id="KW-0175">Coiled coil</keyword>
<name>A0A941AKE6_9ACTN</name>
<keyword evidence="3" id="KW-1185">Reference proteome</keyword>
<comment type="caution">
    <text evidence="2">The sequence shown here is derived from an EMBL/GenBank/DDBJ whole genome shotgun (WGS) entry which is preliminary data.</text>
</comment>
<evidence type="ECO:0000256" key="1">
    <source>
        <dbReference type="SAM" id="Coils"/>
    </source>
</evidence>
<gene>
    <name evidence="2" type="ORF">JOL79_15210</name>
</gene>
<proteinExistence type="predicted"/>
<reference evidence="2" key="1">
    <citation type="submission" date="2021-02" db="EMBL/GenBank/DDBJ databases">
        <title>Draft genome sequence of Microbispora sp. RL4-1S isolated from rice leaves in Thailand.</title>
        <authorList>
            <person name="Muangham S."/>
            <person name="Duangmal K."/>
        </authorList>
    </citation>
    <scope>NUCLEOTIDE SEQUENCE</scope>
    <source>
        <strain evidence="2">RL4-1S</strain>
    </source>
</reference>
<accession>A0A941AKE6</accession>